<reference evidence="2" key="1">
    <citation type="submission" date="2020-05" db="UniProtKB">
        <authorList>
            <consortium name="EnsemblMetazoa"/>
        </authorList>
    </citation>
    <scope>IDENTIFICATION</scope>
    <source>
        <strain evidence="2">TTRI</strain>
    </source>
</reference>
<feature type="region of interest" description="Disordered" evidence="1">
    <location>
        <begin position="1"/>
        <end position="24"/>
    </location>
</feature>
<sequence length="145" mass="15848">MSLGNTASEKLESKSPHSPNSKDFKLVKSPKISIFLAPKPLTEVRDKCINVLEAPKGNKSPVNTAASHARKRSSSNLLSKPTYSKLMVSSLMAKAFKTLSPRLRAAAKPDQLDTFEFFIRTVCHNEVSLAATFHNLHTAAARGRS</sequence>
<protein>
    <submittedName>
        <fullName evidence="2">Uncharacterized protein</fullName>
    </submittedName>
</protein>
<evidence type="ECO:0000256" key="1">
    <source>
        <dbReference type="SAM" id="MobiDB-lite"/>
    </source>
</evidence>
<keyword evidence="3" id="KW-1185">Reference proteome</keyword>
<evidence type="ECO:0000313" key="3">
    <source>
        <dbReference type="Proteomes" id="UP000078200"/>
    </source>
</evidence>
<dbReference type="Proteomes" id="UP000078200">
    <property type="component" value="Unassembled WGS sequence"/>
</dbReference>
<dbReference type="VEuPathDB" id="VectorBase:GAUT033053"/>
<name>A0A1A9VCP2_GLOAU</name>
<evidence type="ECO:0000313" key="2">
    <source>
        <dbReference type="EnsemblMetazoa" id="GAUT033053-PA"/>
    </source>
</evidence>
<dbReference type="EnsemblMetazoa" id="GAUT033053-RA">
    <property type="protein sequence ID" value="GAUT033053-PA"/>
    <property type="gene ID" value="GAUT033053"/>
</dbReference>
<proteinExistence type="predicted"/>
<dbReference type="AlphaFoldDB" id="A0A1A9VCP2"/>
<accession>A0A1A9VCP2</accession>
<feature type="region of interest" description="Disordered" evidence="1">
    <location>
        <begin position="55"/>
        <end position="77"/>
    </location>
</feature>
<organism evidence="2 3">
    <name type="scientific">Glossina austeni</name>
    <name type="common">Savannah tsetse fly</name>
    <dbReference type="NCBI Taxonomy" id="7395"/>
    <lineage>
        <taxon>Eukaryota</taxon>
        <taxon>Metazoa</taxon>
        <taxon>Ecdysozoa</taxon>
        <taxon>Arthropoda</taxon>
        <taxon>Hexapoda</taxon>
        <taxon>Insecta</taxon>
        <taxon>Pterygota</taxon>
        <taxon>Neoptera</taxon>
        <taxon>Endopterygota</taxon>
        <taxon>Diptera</taxon>
        <taxon>Brachycera</taxon>
        <taxon>Muscomorpha</taxon>
        <taxon>Hippoboscoidea</taxon>
        <taxon>Glossinidae</taxon>
        <taxon>Glossina</taxon>
    </lineage>
</organism>
<feature type="compositionally biased region" description="Basic and acidic residues" evidence="1">
    <location>
        <begin position="9"/>
        <end position="24"/>
    </location>
</feature>